<reference evidence="2 3" key="1">
    <citation type="submission" date="2023-10" db="EMBL/GenBank/DDBJ databases">
        <title>Psychrosphaera aquimaarina strain SW33 isolated from seawater.</title>
        <authorList>
            <person name="Bayburt H."/>
            <person name="Kim J.M."/>
            <person name="Choi B.J."/>
            <person name="Jeon C.O."/>
        </authorList>
    </citation>
    <scope>NUCLEOTIDE SEQUENCE [LARGE SCALE GENOMIC DNA]</scope>
    <source>
        <strain evidence="2 3">KCTC 52743</strain>
    </source>
</reference>
<accession>A0ABU3QWC4</accession>
<feature type="signal peptide" evidence="1">
    <location>
        <begin position="1"/>
        <end position="18"/>
    </location>
</feature>
<evidence type="ECO:0000256" key="1">
    <source>
        <dbReference type="SAM" id="SignalP"/>
    </source>
</evidence>
<proteinExistence type="predicted"/>
<dbReference type="RefSeq" id="WP_315945632.1">
    <property type="nucleotide sequence ID" value="NZ_JAWCUA010000001.1"/>
</dbReference>
<feature type="chain" id="PRO_5046550862" evidence="1">
    <location>
        <begin position="19"/>
        <end position="121"/>
    </location>
</feature>
<name>A0ABU3QWC4_9GAMM</name>
<dbReference type="EMBL" id="JAWCUA010000001">
    <property type="protein sequence ID" value="MDU0111737.1"/>
    <property type="molecule type" value="Genomic_DNA"/>
</dbReference>
<keyword evidence="1" id="KW-0732">Signal</keyword>
<comment type="caution">
    <text evidence="2">The sequence shown here is derived from an EMBL/GenBank/DDBJ whole genome shotgun (WGS) entry which is preliminary data.</text>
</comment>
<evidence type="ECO:0000313" key="2">
    <source>
        <dbReference type="EMBL" id="MDU0111737.1"/>
    </source>
</evidence>
<protein>
    <submittedName>
        <fullName evidence="2">Uncharacterized protein</fullName>
    </submittedName>
</protein>
<keyword evidence="3" id="KW-1185">Reference proteome</keyword>
<sequence>MKNLVIFSLSFISYLAHANQPVEVIPPQHKVLGSENGRFVFGQVSSFRSDQYLLDTHTGRMWQIVENKDKQSVLRPVPIKQLFGEEAYIPEPVERDEAFRDMLRTNTMEKMKQENAKKQSD</sequence>
<gene>
    <name evidence="2" type="ORF">RT723_01665</name>
</gene>
<organism evidence="2 3">
    <name type="scientific">Psychrosphaera aquimarina</name>
    <dbReference type="NCBI Taxonomy" id="2044854"/>
    <lineage>
        <taxon>Bacteria</taxon>
        <taxon>Pseudomonadati</taxon>
        <taxon>Pseudomonadota</taxon>
        <taxon>Gammaproteobacteria</taxon>
        <taxon>Alteromonadales</taxon>
        <taxon>Pseudoalteromonadaceae</taxon>
        <taxon>Psychrosphaera</taxon>
    </lineage>
</organism>
<dbReference type="Proteomes" id="UP001257914">
    <property type="component" value="Unassembled WGS sequence"/>
</dbReference>
<evidence type="ECO:0000313" key="3">
    <source>
        <dbReference type="Proteomes" id="UP001257914"/>
    </source>
</evidence>